<dbReference type="InterPro" id="IPR018910">
    <property type="entry name" value="LpqB_C"/>
</dbReference>
<evidence type="ECO:0008006" key="6">
    <source>
        <dbReference type="Google" id="ProtNLM"/>
    </source>
</evidence>
<feature type="domain" description="Lipoprotein LpqB N-terminal" evidence="3">
    <location>
        <begin position="92"/>
        <end position="211"/>
    </location>
</feature>
<dbReference type="InterPro" id="IPR019606">
    <property type="entry name" value="GerMN"/>
</dbReference>
<accession>A0AB34X0I6</accession>
<evidence type="ECO:0000259" key="2">
    <source>
        <dbReference type="Pfam" id="PF10647"/>
    </source>
</evidence>
<feature type="domain" description="Lipoprotein LpqB C-terminal" evidence="2">
    <location>
        <begin position="388"/>
        <end position="589"/>
    </location>
</feature>
<dbReference type="AlphaFoldDB" id="A0AB34X0I6"/>
<comment type="caution">
    <text evidence="4">The sequence shown here is derived from an EMBL/GenBank/DDBJ whole genome shotgun (WGS) entry which is preliminary data.</text>
</comment>
<gene>
    <name evidence="4" type="ORF">HMPREF1862_00866</name>
</gene>
<dbReference type="Pfam" id="PF10646">
    <property type="entry name" value="Germane"/>
    <property type="match status" value="1"/>
</dbReference>
<evidence type="ECO:0000313" key="5">
    <source>
        <dbReference type="Proteomes" id="UP000070572"/>
    </source>
</evidence>
<dbReference type="InterPro" id="IPR059026">
    <property type="entry name" value="LpqB_N"/>
</dbReference>
<dbReference type="Pfam" id="PF10647">
    <property type="entry name" value="Gmad1"/>
    <property type="match status" value="1"/>
</dbReference>
<feature type="domain" description="GerMN" evidence="1">
    <location>
        <begin position="220"/>
        <end position="327"/>
    </location>
</feature>
<dbReference type="Pfam" id="PF25976">
    <property type="entry name" value="LpqB_N"/>
    <property type="match status" value="1"/>
</dbReference>
<dbReference type="Proteomes" id="UP000070572">
    <property type="component" value="Unassembled WGS sequence"/>
</dbReference>
<sequence>MNWLTYRRQHRVRRLLRTRRKDPLASLGKLSAPSQTLRHEKNGVRQRFCLGIVSAFLVFSVAACASLPDSGPVHEGQVDSDSRNPLAQLASGPIDGSSPEKLLADFQQACAAGTYDDYGIARQFLTSGTRRSWHPQTQVTVLKPKTELKLTFTDDSKAATGSGQPVLRVNQVGMRQSFREEETIKYELAKEDGQWRINSLPDGVVLTNTAFKNAYSQRNVYYWSSDHRFLIPDPRWVPRKNIVQYLLTALFSAPTGDLEGAVSVHEPITKIPSNLVTVQGRKAMVQLPDTLRLRSEMEMTRLYQQLRATLLNVAGIDEVTVSQNGKVLPDPSEQPAPVKKQMMLGVKNGEVIEESDTRNGVFTAAQDLAGEISWPTPGPVGTDFQVAIRGGTELVRLQRGKAPQVLYRGENLRVPQVDPWGWAWTGDAFKPGDLVAVNSNFQVVRVKIPEGEKWKIPFFALSSPGVRGLVVWQVGYSFQGKMVTVLRGEDGTPTQIVLGNLGTDILSEVTSAAWIDSGKVAILQPGATPKIQVLAINSYDDSFEAAPKSQYLVPNPPNGDVQVVNDRGARLGHIQQSWRVLENGVSYPTFAGTR</sequence>
<evidence type="ECO:0000259" key="3">
    <source>
        <dbReference type="Pfam" id="PF25976"/>
    </source>
</evidence>
<dbReference type="EMBL" id="LSDN01000013">
    <property type="protein sequence ID" value="KXB81142.1"/>
    <property type="molecule type" value="Genomic_DNA"/>
</dbReference>
<protein>
    <recommendedName>
        <fullName evidence="6">GerMN domain-containing protein</fullName>
    </recommendedName>
</protein>
<dbReference type="RefSeq" id="WP_060920346.1">
    <property type="nucleotide sequence ID" value="NZ_JAHAIW010000002.1"/>
</dbReference>
<reference evidence="4 5" key="1">
    <citation type="submission" date="2016-01" db="EMBL/GenBank/DDBJ databases">
        <authorList>
            <person name="Mitreva M."/>
            <person name="Pepin K.H."/>
            <person name="Mihindukulasuriya K.A."/>
            <person name="Fulton R."/>
            <person name="Fronick C."/>
            <person name="O'Laughlin M."/>
            <person name="Miner T."/>
            <person name="Herter B."/>
            <person name="Rosa B.A."/>
            <person name="Cordes M."/>
            <person name="Tomlinson C."/>
            <person name="Wollam A."/>
            <person name="Palsikar V.B."/>
            <person name="Mardis E.R."/>
            <person name="Wilson R.K."/>
        </authorList>
    </citation>
    <scope>NUCLEOTIDE SEQUENCE [LARGE SCALE GENOMIC DNA]</scope>
    <source>
        <strain evidence="4 5">DNF00696</strain>
    </source>
</reference>
<proteinExistence type="predicted"/>
<name>A0AB34X0I6_9ACTO</name>
<evidence type="ECO:0000313" key="4">
    <source>
        <dbReference type="EMBL" id="KXB81142.1"/>
    </source>
</evidence>
<evidence type="ECO:0000259" key="1">
    <source>
        <dbReference type="Pfam" id="PF10646"/>
    </source>
</evidence>
<organism evidence="4 5">
    <name type="scientific">Varibaculum cambriense</name>
    <dbReference type="NCBI Taxonomy" id="184870"/>
    <lineage>
        <taxon>Bacteria</taxon>
        <taxon>Bacillati</taxon>
        <taxon>Actinomycetota</taxon>
        <taxon>Actinomycetes</taxon>
        <taxon>Actinomycetales</taxon>
        <taxon>Actinomycetaceae</taxon>
        <taxon>Varibaculum</taxon>
    </lineage>
</organism>